<gene>
    <name evidence="3" type="ORF">E1283_17905</name>
</gene>
<feature type="region of interest" description="Disordered" evidence="1">
    <location>
        <begin position="1"/>
        <end position="57"/>
    </location>
</feature>
<keyword evidence="2" id="KW-0472">Membrane</keyword>
<dbReference type="EMBL" id="SMKI01000179">
    <property type="protein sequence ID" value="TDC73845.1"/>
    <property type="molecule type" value="Genomic_DNA"/>
</dbReference>
<dbReference type="AlphaFoldDB" id="A0A4V2Y2V2"/>
<feature type="compositionally biased region" description="Gly residues" evidence="1">
    <location>
        <begin position="1"/>
        <end position="11"/>
    </location>
</feature>
<accession>A0A4V2Y2V2</accession>
<keyword evidence="4" id="KW-1185">Reference proteome</keyword>
<keyword evidence="2" id="KW-0812">Transmembrane</keyword>
<comment type="caution">
    <text evidence="3">The sequence shown here is derived from an EMBL/GenBank/DDBJ whole genome shotgun (WGS) entry which is preliminary data.</text>
</comment>
<sequence length="233" mass="24648">MSDAGGGGGASGAVRDHGGVASETVHQAETVNEAETGTEPEAAEDRPAAGGRPAARSRQRFQTVRNMVLSLAIICVGAFAMYFFIPHDESIDPVREVEYEVAASTAARAAPYELLAPEGLPEDWRATSVRYEPMGEFGATWRLGLIGPNDDYVALAQSDAVVAGSDPFVASVTRDAEDTGETVSVAGRDWARYEGERYDALVLAEPGVTTVVFGSAATDRLVYFAETLEVRAG</sequence>
<evidence type="ECO:0000313" key="4">
    <source>
        <dbReference type="Proteomes" id="UP000295345"/>
    </source>
</evidence>
<evidence type="ECO:0000256" key="1">
    <source>
        <dbReference type="SAM" id="MobiDB-lite"/>
    </source>
</evidence>
<name>A0A4V2Y2V2_9ACTN</name>
<evidence type="ECO:0000256" key="2">
    <source>
        <dbReference type="SAM" id="Phobius"/>
    </source>
</evidence>
<dbReference type="Proteomes" id="UP000295345">
    <property type="component" value="Unassembled WGS sequence"/>
</dbReference>
<keyword evidence="2" id="KW-1133">Transmembrane helix</keyword>
<protein>
    <submittedName>
        <fullName evidence="3">DUF4245 domain-containing protein</fullName>
    </submittedName>
</protein>
<dbReference type="OrthoDB" id="5146801at2"/>
<proteinExistence type="predicted"/>
<reference evidence="3 4" key="1">
    <citation type="submission" date="2019-03" db="EMBL/GenBank/DDBJ databases">
        <title>Draft genome sequences of novel Actinobacteria.</title>
        <authorList>
            <person name="Sahin N."/>
            <person name="Ay H."/>
            <person name="Saygin H."/>
        </authorList>
    </citation>
    <scope>NUCLEOTIDE SEQUENCE [LARGE SCALE GENOMIC DNA]</scope>
    <source>
        <strain evidence="3 4">DSM 41900</strain>
    </source>
</reference>
<dbReference type="Pfam" id="PF14030">
    <property type="entry name" value="DUF4245"/>
    <property type="match status" value="1"/>
</dbReference>
<feature type="transmembrane region" description="Helical" evidence="2">
    <location>
        <begin position="66"/>
        <end position="85"/>
    </location>
</feature>
<evidence type="ECO:0000313" key="3">
    <source>
        <dbReference type="EMBL" id="TDC73845.1"/>
    </source>
</evidence>
<dbReference type="InterPro" id="IPR025339">
    <property type="entry name" value="DUF4245"/>
</dbReference>
<organism evidence="3 4">
    <name type="scientific">Streptomyces hainanensis</name>
    <dbReference type="NCBI Taxonomy" id="402648"/>
    <lineage>
        <taxon>Bacteria</taxon>
        <taxon>Bacillati</taxon>
        <taxon>Actinomycetota</taxon>
        <taxon>Actinomycetes</taxon>
        <taxon>Kitasatosporales</taxon>
        <taxon>Streptomycetaceae</taxon>
        <taxon>Streptomyces</taxon>
    </lineage>
</organism>